<name>A0A433WKF4_9BACT</name>
<protein>
    <submittedName>
        <fullName evidence="1">Uncharacterized protein</fullName>
    </submittedName>
</protein>
<dbReference type="NCBIfam" id="NF038153">
    <property type="entry name" value="lant_leader_L1a"/>
    <property type="match status" value="1"/>
</dbReference>
<dbReference type="AlphaFoldDB" id="A0A433WKF4"/>
<sequence length="64" mass="7256">MKRKKISMDKKLAFNKATVASLNPDQQLNFAGGAPRTFEPICQTRLVTCETRAYTDEFCKPCKD</sequence>
<comment type="caution">
    <text evidence="1">The sequence shown here is derived from an EMBL/GenBank/DDBJ whole genome shotgun (WGS) entry which is preliminary data.</text>
</comment>
<proteinExistence type="predicted"/>
<dbReference type="EMBL" id="RIAR02000001">
    <property type="protein sequence ID" value="NSL90915.1"/>
    <property type="molecule type" value="Genomic_DNA"/>
</dbReference>
<evidence type="ECO:0000313" key="1">
    <source>
        <dbReference type="EMBL" id="NSL90915.1"/>
    </source>
</evidence>
<dbReference type="Proteomes" id="UP000281028">
    <property type="component" value="Unassembled WGS sequence"/>
</dbReference>
<dbReference type="InterPro" id="IPR058238">
    <property type="entry name" value="Lant_leader_dom"/>
</dbReference>
<organism evidence="1 2">
    <name type="scientific">Chitinophaga solisilvae</name>
    <dbReference type="NCBI Taxonomy" id="1233460"/>
    <lineage>
        <taxon>Bacteria</taxon>
        <taxon>Pseudomonadati</taxon>
        <taxon>Bacteroidota</taxon>
        <taxon>Chitinophagia</taxon>
        <taxon>Chitinophagales</taxon>
        <taxon>Chitinophagaceae</taxon>
        <taxon>Chitinophaga</taxon>
    </lineage>
</organism>
<accession>A0A433WKF4</accession>
<dbReference type="RefSeq" id="WP_127037022.1">
    <property type="nucleotide sequence ID" value="NZ_JAABOK010000018.1"/>
</dbReference>
<evidence type="ECO:0000313" key="2">
    <source>
        <dbReference type="Proteomes" id="UP000281028"/>
    </source>
</evidence>
<gene>
    <name evidence="1" type="ORF">ECE50_029090</name>
</gene>
<keyword evidence="2" id="KW-1185">Reference proteome</keyword>
<reference evidence="1" key="1">
    <citation type="submission" date="2020-05" db="EMBL/GenBank/DDBJ databases">
        <title>Chitinophaga laudate sp. nov., isolated from a tropical peat swamp.</title>
        <authorList>
            <person name="Goh C.B.S."/>
            <person name="Lee M.S."/>
            <person name="Parimannan S."/>
            <person name="Pasbakhsh P."/>
            <person name="Yule C.M."/>
            <person name="Rajandas H."/>
            <person name="Loke S."/>
            <person name="Croft L."/>
            <person name="Tan J.B.L."/>
        </authorList>
    </citation>
    <scope>NUCLEOTIDE SEQUENCE</scope>
    <source>
        <strain evidence="1">Mgbs1</strain>
    </source>
</reference>